<dbReference type="Proteomes" id="UP000260814">
    <property type="component" value="Unassembled WGS sequence"/>
</dbReference>
<protein>
    <submittedName>
        <fullName evidence="1">Uncharacterized protein</fullName>
    </submittedName>
</protein>
<accession>A0A3E4Z7Y0</accession>
<organism evidence="1 2">
    <name type="scientific">Phocaeicola plebeius</name>
    <dbReference type="NCBI Taxonomy" id="310297"/>
    <lineage>
        <taxon>Bacteria</taxon>
        <taxon>Pseudomonadati</taxon>
        <taxon>Bacteroidota</taxon>
        <taxon>Bacteroidia</taxon>
        <taxon>Bacteroidales</taxon>
        <taxon>Bacteroidaceae</taxon>
        <taxon>Phocaeicola</taxon>
    </lineage>
</organism>
<dbReference type="EMBL" id="QSTW01000013">
    <property type="protein sequence ID" value="RGM90280.1"/>
    <property type="molecule type" value="Genomic_DNA"/>
</dbReference>
<comment type="caution">
    <text evidence="1">The sequence shown here is derived from an EMBL/GenBank/DDBJ whole genome shotgun (WGS) entry which is preliminary data.</text>
</comment>
<dbReference type="RefSeq" id="WP_117702074.1">
    <property type="nucleotide sequence ID" value="NZ_QSTW01000013.1"/>
</dbReference>
<name>A0A3E4Z7Y0_9BACT</name>
<evidence type="ECO:0000313" key="2">
    <source>
        <dbReference type="Proteomes" id="UP000260814"/>
    </source>
</evidence>
<gene>
    <name evidence="1" type="ORF">DXB87_10290</name>
</gene>
<sequence length="159" mass="18353">MEEKRYYYKVSLSNTHRGRCIQELIEKGNRAVEAANELAASLGAESRTDRPGRLFPGVGIGSLKFHRVPNLFAYQFIGKGEYIPNMQNEKGQEIARKIMDLPDVTSDDFRVAFGIPINRQHTPQWFIYNGKAYLCSRYPLGEEYETILQQEFDSKRKKV</sequence>
<dbReference type="AlphaFoldDB" id="A0A3E4Z7Y0"/>
<evidence type="ECO:0000313" key="1">
    <source>
        <dbReference type="EMBL" id="RGM90280.1"/>
    </source>
</evidence>
<proteinExistence type="predicted"/>
<reference evidence="1 2" key="1">
    <citation type="submission" date="2018-08" db="EMBL/GenBank/DDBJ databases">
        <title>A genome reference for cultivated species of the human gut microbiota.</title>
        <authorList>
            <person name="Zou Y."/>
            <person name="Xue W."/>
            <person name="Luo G."/>
        </authorList>
    </citation>
    <scope>NUCLEOTIDE SEQUENCE [LARGE SCALE GENOMIC DNA]</scope>
    <source>
        <strain evidence="1 2">OM06-2</strain>
    </source>
</reference>